<keyword evidence="2" id="KW-0472">Membrane</keyword>
<evidence type="ECO:0000256" key="2">
    <source>
        <dbReference type="SAM" id="Phobius"/>
    </source>
</evidence>
<feature type="compositionally biased region" description="Acidic residues" evidence="1">
    <location>
        <begin position="263"/>
        <end position="272"/>
    </location>
</feature>
<evidence type="ECO:0000259" key="3">
    <source>
        <dbReference type="Pfam" id="PF24841"/>
    </source>
</evidence>
<feature type="compositionally biased region" description="Basic and acidic residues" evidence="1">
    <location>
        <begin position="238"/>
        <end position="247"/>
    </location>
</feature>
<dbReference type="KEGG" id="clup:CLUP02_02549"/>
<feature type="domain" description="DUF7719" evidence="3">
    <location>
        <begin position="357"/>
        <end position="414"/>
    </location>
</feature>
<keyword evidence="2" id="KW-1133">Transmembrane helix</keyword>
<feature type="transmembrane region" description="Helical" evidence="2">
    <location>
        <begin position="317"/>
        <end position="335"/>
    </location>
</feature>
<dbReference type="Proteomes" id="UP000830671">
    <property type="component" value="Chromosome 2"/>
</dbReference>
<dbReference type="AlphaFoldDB" id="A0A9Q8SGQ3"/>
<keyword evidence="2" id="KW-0812">Transmembrane</keyword>
<name>A0A9Q8SGQ3_9PEZI</name>
<dbReference type="PANTHER" id="PTHR37846:SF1">
    <property type="entry name" value="DEACETYLASE-LIKE PROTEIN"/>
    <property type="match status" value="1"/>
</dbReference>
<feature type="transmembrane region" description="Helical" evidence="2">
    <location>
        <begin position="355"/>
        <end position="374"/>
    </location>
</feature>
<dbReference type="InterPro" id="IPR056136">
    <property type="entry name" value="DUF7719"/>
</dbReference>
<accession>A0A9Q8SGQ3</accession>
<feature type="region of interest" description="Disordered" evidence="1">
    <location>
        <begin position="238"/>
        <end position="272"/>
    </location>
</feature>
<organism evidence="4 5">
    <name type="scientific">Colletotrichum lupini</name>
    <dbReference type="NCBI Taxonomy" id="145971"/>
    <lineage>
        <taxon>Eukaryota</taxon>
        <taxon>Fungi</taxon>
        <taxon>Dikarya</taxon>
        <taxon>Ascomycota</taxon>
        <taxon>Pezizomycotina</taxon>
        <taxon>Sordariomycetes</taxon>
        <taxon>Hypocreomycetidae</taxon>
        <taxon>Glomerellales</taxon>
        <taxon>Glomerellaceae</taxon>
        <taxon>Colletotrichum</taxon>
        <taxon>Colletotrichum acutatum species complex</taxon>
    </lineage>
</organism>
<evidence type="ECO:0000313" key="5">
    <source>
        <dbReference type="Proteomes" id="UP000830671"/>
    </source>
</evidence>
<reference evidence="4" key="1">
    <citation type="journal article" date="2021" name="Mol. Plant Microbe Interact.">
        <title>Complete Genome Sequence of the Plant-Pathogenic Fungus Colletotrichum lupini.</title>
        <authorList>
            <person name="Baroncelli R."/>
            <person name="Pensec F."/>
            <person name="Da Lio D."/>
            <person name="Boufleur T."/>
            <person name="Vicente I."/>
            <person name="Sarrocco S."/>
            <person name="Picot A."/>
            <person name="Baraldi E."/>
            <person name="Sukno S."/>
            <person name="Thon M."/>
            <person name="Le Floch G."/>
        </authorList>
    </citation>
    <scope>NUCLEOTIDE SEQUENCE</scope>
    <source>
        <strain evidence="4">IMI 504893</strain>
    </source>
</reference>
<proteinExistence type="predicted"/>
<dbReference type="PANTHER" id="PTHR37846">
    <property type="entry name" value="YALI0B21296P"/>
    <property type="match status" value="1"/>
</dbReference>
<dbReference type="GeneID" id="73336590"/>
<dbReference type="RefSeq" id="XP_049138723.1">
    <property type="nucleotide sequence ID" value="XM_049281580.1"/>
</dbReference>
<feature type="region of interest" description="Disordered" evidence="1">
    <location>
        <begin position="175"/>
        <end position="224"/>
    </location>
</feature>
<protein>
    <recommendedName>
        <fullName evidence="3">DUF7719 domain-containing protein</fullName>
    </recommendedName>
</protein>
<evidence type="ECO:0000256" key="1">
    <source>
        <dbReference type="SAM" id="MobiDB-lite"/>
    </source>
</evidence>
<gene>
    <name evidence="4" type="ORF">CLUP02_02549</name>
</gene>
<dbReference type="Pfam" id="PF24841">
    <property type="entry name" value="DUF7719"/>
    <property type="match status" value="1"/>
</dbReference>
<feature type="region of interest" description="Disordered" evidence="1">
    <location>
        <begin position="1"/>
        <end position="48"/>
    </location>
</feature>
<sequence>MLRRKSSQRNPRESQSSTRYSMEVTRQAASRGKEEQKPGDDRLGNWMSWGPDDSVPRSLTLPPVTTSVRSFCRNWRAICAILAERGPDNTKSALRGERRLAIGPPEQCVRRQGMAAWLVSSSYYTLWADGGTRNCQTVNFVFVSQPKQLSTRPDEDIRRQHTLQLPLGCISQTERPLTAREKSQPRLIECSLATSNMAKKGTKEKRVKDPKGIPLAQPDRSAPSEATLLQMAQDRGLFKQADKDPRNKNLPKGAVRIDRPGSEDSDDDEDDEEALLSPLMERIMDTLLWTVSLAMVHGTLDVLVQNQYAKEIEWPNVFSRTLVALMVLFFLFYNLHAFPSSPNLIPGLPARYQHAIRQAIFFVAGVWAGCHLIYITNKFSYLYIMKQAPTLGCVWIWSILELDLPVAVASLAVADCELARRWCLRFFNSLGSCCEGLDNRRDLTGSANGESGPWLSRLRCIRR</sequence>
<evidence type="ECO:0000313" key="4">
    <source>
        <dbReference type="EMBL" id="UQC77082.1"/>
    </source>
</evidence>
<feature type="compositionally biased region" description="Basic and acidic residues" evidence="1">
    <location>
        <begin position="31"/>
        <end position="43"/>
    </location>
</feature>
<keyword evidence="5" id="KW-1185">Reference proteome</keyword>
<dbReference type="EMBL" id="CP019474">
    <property type="protein sequence ID" value="UQC77082.1"/>
    <property type="molecule type" value="Genomic_DNA"/>
</dbReference>